<dbReference type="Pfam" id="PF25106">
    <property type="entry name" value="VWA_4"/>
    <property type="match status" value="1"/>
</dbReference>
<evidence type="ECO:0000256" key="7">
    <source>
        <dbReference type="SAM" id="MobiDB-lite"/>
    </source>
</evidence>
<evidence type="ECO:0000259" key="8">
    <source>
        <dbReference type="PROSITE" id="PS51158"/>
    </source>
</evidence>
<dbReference type="InterPro" id="IPR004166">
    <property type="entry name" value="a-kinase_dom"/>
</dbReference>
<dbReference type="PANTHER" id="PTHR47763">
    <property type="entry name" value="ALPHA-PROTEIN KINASE VWKA"/>
    <property type="match status" value="1"/>
</dbReference>
<dbReference type="CDD" id="cd00198">
    <property type="entry name" value="vWFA"/>
    <property type="match status" value="1"/>
</dbReference>
<keyword evidence="2" id="KW-0964">Secreted</keyword>
<dbReference type="SMART" id="SM00811">
    <property type="entry name" value="Alpha_kinase"/>
    <property type="match status" value="1"/>
</dbReference>
<evidence type="ECO:0000256" key="5">
    <source>
        <dbReference type="ARBA" id="ARBA00022729"/>
    </source>
</evidence>
<evidence type="ECO:0000256" key="4">
    <source>
        <dbReference type="ARBA" id="ARBA00022679"/>
    </source>
</evidence>
<dbReference type="InterPro" id="IPR056861">
    <property type="entry name" value="HMCN1-like_VWA"/>
</dbReference>
<feature type="region of interest" description="Disordered" evidence="7">
    <location>
        <begin position="253"/>
        <end position="284"/>
    </location>
</feature>
<keyword evidence="4" id="KW-0808">Transferase</keyword>
<comment type="subcellular location">
    <subcellularLocation>
        <location evidence="1">Secreted</location>
    </subcellularLocation>
</comment>
<keyword evidence="3" id="KW-0723">Serine/threonine-protein kinase</keyword>
<keyword evidence="11" id="KW-1185">Reference proteome</keyword>
<dbReference type="InterPro" id="IPR036465">
    <property type="entry name" value="vWFA_dom_sf"/>
</dbReference>
<dbReference type="InterPro" id="IPR052969">
    <property type="entry name" value="Thr-specific_kinase-like"/>
</dbReference>
<dbReference type="Proteomes" id="UP000332933">
    <property type="component" value="Unassembled WGS sequence"/>
</dbReference>
<dbReference type="Gene3D" id="3.30.200.20">
    <property type="entry name" value="Phosphorylase Kinase, domain 1"/>
    <property type="match status" value="1"/>
</dbReference>
<evidence type="ECO:0000256" key="6">
    <source>
        <dbReference type="ARBA" id="ARBA00022777"/>
    </source>
</evidence>
<evidence type="ECO:0000313" key="11">
    <source>
        <dbReference type="Proteomes" id="UP000332933"/>
    </source>
</evidence>
<reference evidence="10 11" key="1">
    <citation type="submission" date="2019-03" db="EMBL/GenBank/DDBJ databases">
        <authorList>
            <person name="Gaulin E."/>
            <person name="Dumas B."/>
        </authorList>
    </citation>
    <scope>NUCLEOTIDE SEQUENCE [LARGE SCALE GENOMIC DNA]</scope>
    <source>
        <strain evidence="10">CBS 568.67</strain>
    </source>
</reference>
<evidence type="ECO:0000313" key="10">
    <source>
        <dbReference type="EMBL" id="VFT96332.1"/>
    </source>
</evidence>
<dbReference type="OrthoDB" id="301415at2759"/>
<evidence type="ECO:0000313" key="9">
    <source>
        <dbReference type="EMBL" id="KAF0688810.1"/>
    </source>
</evidence>
<dbReference type="GO" id="GO:0005524">
    <property type="term" value="F:ATP binding"/>
    <property type="evidence" value="ECO:0007669"/>
    <property type="project" value="InterPro"/>
</dbReference>
<feature type="compositionally biased region" description="Low complexity" evidence="7">
    <location>
        <begin position="253"/>
        <end position="268"/>
    </location>
</feature>
<dbReference type="PANTHER" id="PTHR47763:SF4">
    <property type="entry name" value="ALPHA-PROTEIN KINASE VWKA"/>
    <property type="match status" value="1"/>
</dbReference>
<organism evidence="10 11">
    <name type="scientific">Aphanomyces stellatus</name>
    <dbReference type="NCBI Taxonomy" id="120398"/>
    <lineage>
        <taxon>Eukaryota</taxon>
        <taxon>Sar</taxon>
        <taxon>Stramenopiles</taxon>
        <taxon>Oomycota</taxon>
        <taxon>Saprolegniomycetes</taxon>
        <taxon>Saprolegniales</taxon>
        <taxon>Verrucalvaceae</taxon>
        <taxon>Aphanomyces</taxon>
    </lineage>
</organism>
<keyword evidence="5" id="KW-0732">Signal</keyword>
<dbReference type="InterPro" id="IPR011009">
    <property type="entry name" value="Kinase-like_dom_sf"/>
</dbReference>
<protein>
    <submittedName>
        <fullName evidence="10">Aste57867_19632 protein</fullName>
    </submittedName>
</protein>
<dbReference type="SUPFAM" id="SSF56112">
    <property type="entry name" value="Protein kinase-like (PK-like)"/>
    <property type="match status" value="1"/>
</dbReference>
<sequence length="589" mass="64102">MTSTSPITAASSTASPPLNTPLSSTASVAPPPALAVHDLRMSRVVYLAFLMDTTGSMGPHLRAVKDQIHTLATAFRDLGLTTQLAFVGYKDHCDGVDHFQVFPFTTDVAAFRRFVKAIPARGGGDTPEDVLGGLAAALRRLEWPTDKAATTTTNVLFHIGDAPPHGRAYFDGRDAFPDGHADDVPMDTIVEMMQAAGIQYFFGRINDSTDAMVAAIRQTWPNDVTVFDVLDPVRIAASVLSATVRSASRTSWASSCPSAASSSLLPPRGLVPPPPRRRQFSFSPTVPTWDDLPRLRGALLSYDEPASLVDLLAGQLASHLRPVTFRVAPHPFAYGSERVVYFAQEYHKHHAASHSTHSSSPMQDSVTSLGSAGSWIDVSSHEWKEGADVVYEAENMVAKAFVYRGGDNEADGRRYMQTMECYVAAAFLAREFNRSRAAVADAANRMVPPHKLVVLRSKVVRVGDTPPYTFYAWEKHYKAEAPHVKLTNNLGYVCKRNGDNDDDQRINEMTQLAVAFTHWTWHATDGVLMVVDLQGQCTDTALVLTDPAIHSLGYQSFVGGTNLGKRGMAAFCSSHRCNAVCRALGLPEP</sequence>
<feature type="region of interest" description="Disordered" evidence="7">
    <location>
        <begin position="1"/>
        <end position="26"/>
    </location>
</feature>
<dbReference type="SUPFAM" id="SSF53300">
    <property type="entry name" value="vWA-like"/>
    <property type="match status" value="1"/>
</dbReference>
<evidence type="ECO:0000256" key="1">
    <source>
        <dbReference type="ARBA" id="ARBA00004613"/>
    </source>
</evidence>
<evidence type="ECO:0000256" key="3">
    <source>
        <dbReference type="ARBA" id="ARBA00022527"/>
    </source>
</evidence>
<dbReference type="Pfam" id="PF02816">
    <property type="entry name" value="Alpha_kinase"/>
    <property type="match status" value="1"/>
</dbReference>
<keyword evidence="6" id="KW-0418">Kinase</keyword>
<gene>
    <name evidence="10" type="primary">Aste57867_19632</name>
    <name evidence="9" type="ORF">As57867_019567</name>
    <name evidence="10" type="ORF">ASTE57867_19632</name>
</gene>
<dbReference type="PROSITE" id="PS51158">
    <property type="entry name" value="ALPHA_KINASE"/>
    <property type="match status" value="1"/>
</dbReference>
<evidence type="ECO:0000256" key="2">
    <source>
        <dbReference type="ARBA" id="ARBA00022525"/>
    </source>
</evidence>
<feature type="domain" description="Alpha-type protein kinase" evidence="8">
    <location>
        <begin position="308"/>
        <end position="589"/>
    </location>
</feature>
<dbReference type="Gene3D" id="3.20.200.10">
    <property type="entry name" value="MHCK/EF2 kinase"/>
    <property type="match status" value="1"/>
</dbReference>
<proteinExistence type="predicted"/>
<dbReference type="AlphaFoldDB" id="A0A485LHM3"/>
<dbReference type="EMBL" id="VJMH01006651">
    <property type="protein sequence ID" value="KAF0688810.1"/>
    <property type="molecule type" value="Genomic_DNA"/>
</dbReference>
<dbReference type="GO" id="GO:0004674">
    <property type="term" value="F:protein serine/threonine kinase activity"/>
    <property type="evidence" value="ECO:0007669"/>
    <property type="project" value="UniProtKB-KW"/>
</dbReference>
<dbReference type="Gene3D" id="3.40.50.410">
    <property type="entry name" value="von Willebrand factor, type A domain"/>
    <property type="match status" value="1"/>
</dbReference>
<accession>A0A485LHM3</accession>
<name>A0A485LHM3_9STRA</name>
<dbReference type="EMBL" id="CAADRA010006673">
    <property type="protein sequence ID" value="VFT96332.1"/>
    <property type="molecule type" value="Genomic_DNA"/>
</dbReference>
<reference evidence="9" key="2">
    <citation type="submission" date="2019-06" db="EMBL/GenBank/DDBJ databases">
        <title>Genomics analysis of Aphanomyces spp. identifies a new class of oomycete effector associated with host adaptation.</title>
        <authorList>
            <person name="Gaulin E."/>
        </authorList>
    </citation>
    <scope>NUCLEOTIDE SEQUENCE</scope>
    <source>
        <strain evidence="9">CBS 578.67</strain>
    </source>
</reference>